<proteinExistence type="predicted"/>
<evidence type="ECO:0000313" key="2">
    <source>
        <dbReference type="Proteomes" id="UP000028995"/>
    </source>
</evidence>
<dbReference type="Gene3D" id="2.160.10.10">
    <property type="entry name" value="Hexapeptide repeat proteins"/>
    <property type="match status" value="1"/>
</dbReference>
<dbReference type="RefSeq" id="WP_051354895.1">
    <property type="nucleotide sequence ID" value="NZ_JGYU01000007.1"/>
</dbReference>
<keyword evidence="1" id="KW-0808">Transferase</keyword>
<dbReference type="eggNOG" id="COG1045">
    <property type="taxonomic scope" value="Bacteria"/>
</dbReference>
<accession>A0A087ADY2</accession>
<dbReference type="EMBL" id="JGYU01000007">
    <property type="protein sequence ID" value="KFI56982.1"/>
    <property type="molecule type" value="Genomic_DNA"/>
</dbReference>
<dbReference type="GO" id="GO:0009001">
    <property type="term" value="F:serine O-acetyltransferase activity"/>
    <property type="evidence" value="ECO:0007669"/>
    <property type="project" value="UniProtKB-EC"/>
</dbReference>
<sequence length="188" mass="21352">MIVTKQDLKEYIAADLSVQPAPKSPFKRHRRKQIRMKIFLRKSEYHYNNRNKSIIHKLLYLYWWSRCKRVQDSFCTEICLNVFGKGLTIWHGERIITNPNARVGDYCSITSGVVIAQAHDEHPVIGNHVELMIDSKVLGGVSVADHVRIGANALVIKSIDEPDTTWGGVPAKQINDKGTIETPVPICY</sequence>
<dbReference type="OrthoDB" id="2643438at2"/>
<dbReference type="AlphaFoldDB" id="A0A087ADY2"/>
<comment type="caution">
    <text evidence="1">The sequence shown here is derived from an EMBL/GenBank/DDBJ whole genome shotgun (WGS) entry which is preliminary data.</text>
</comment>
<dbReference type="PANTHER" id="PTHR42811">
    <property type="entry name" value="SERINE ACETYLTRANSFERASE"/>
    <property type="match status" value="1"/>
</dbReference>
<evidence type="ECO:0000313" key="1">
    <source>
        <dbReference type="EMBL" id="KFI56982.1"/>
    </source>
</evidence>
<reference evidence="1 2" key="1">
    <citation type="submission" date="2014-03" db="EMBL/GenBank/DDBJ databases">
        <title>Genomics of Bifidobacteria.</title>
        <authorList>
            <person name="Ventura M."/>
            <person name="Milani C."/>
            <person name="Lugli G.A."/>
        </authorList>
    </citation>
    <scope>NUCLEOTIDE SEQUENCE [LARGE SCALE GENOMIC DNA]</scope>
    <source>
        <strain evidence="1 2">LMG 10510</strain>
    </source>
</reference>
<gene>
    <name evidence="1" type="ORF">BCHO_0656</name>
</gene>
<name>A0A087ADY2_9BIFI</name>
<dbReference type="SUPFAM" id="SSF51161">
    <property type="entry name" value="Trimeric LpxA-like enzymes"/>
    <property type="match status" value="1"/>
</dbReference>
<keyword evidence="1" id="KW-0012">Acyltransferase</keyword>
<dbReference type="InterPro" id="IPR011004">
    <property type="entry name" value="Trimer_LpxA-like_sf"/>
</dbReference>
<dbReference type="InterPro" id="IPR001451">
    <property type="entry name" value="Hexapep"/>
</dbReference>
<protein>
    <submittedName>
        <fullName evidence="1">Serine O-acetyltransferase</fullName>
        <ecNumber evidence="1">2.3.1.30</ecNumber>
    </submittedName>
</protein>
<keyword evidence="2" id="KW-1185">Reference proteome</keyword>
<dbReference type="EC" id="2.3.1.30" evidence="1"/>
<dbReference type="Pfam" id="PF00132">
    <property type="entry name" value="Hexapep"/>
    <property type="match status" value="1"/>
</dbReference>
<dbReference type="Proteomes" id="UP000028995">
    <property type="component" value="Unassembled WGS sequence"/>
</dbReference>
<organism evidence="1 2">
    <name type="scientific">Bifidobacterium choerinum</name>
    <dbReference type="NCBI Taxonomy" id="35760"/>
    <lineage>
        <taxon>Bacteria</taxon>
        <taxon>Bacillati</taxon>
        <taxon>Actinomycetota</taxon>
        <taxon>Actinomycetes</taxon>
        <taxon>Bifidobacteriales</taxon>
        <taxon>Bifidobacteriaceae</taxon>
        <taxon>Bifidobacterium</taxon>
    </lineage>
</organism>
<dbReference type="STRING" id="35760.BCHO_0656"/>